<dbReference type="InterPro" id="IPR037185">
    <property type="entry name" value="EmrE-like"/>
</dbReference>
<evidence type="ECO:0008006" key="3">
    <source>
        <dbReference type="Google" id="ProtNLM"/>
    </source>
</evidence>
<dbReference type="SUPFAM" id="SSF103481">
    <property type="entry name" value="Multidrug resistance efflux transporter EmrE"/>
    <property type="match status" value="1"/>
</dbReference>
<feature type="transmembrane region" description="Helical" evidence="1">
    <location>
        <begin position="108"/>
        <end position="126"/>
    </location>
</feature>
<feature type="transmembrane region" description="Helical" evidence="1">
    <location>
        <begin position="83"/>
        <end position="102"/>
    </location>
</feature>
<keyword evidence="1" id="KW-0812">Transmembrane</keyword>
<sequence length="129" mass="14310">MIRDAVDGWIASVDWKVGRFNLLPAAFGVVMAILDVVMMASGKMVHTGTLSYGFALPLATVAYALQPYLFIKAMNYESMIVTNLIWNLMSDIVITLIGLFYFGETIGGVRWVALLMSLFAILLFAYTEK</sequence>
<feature type="transmembrane region" description="Helical" evidence="1">
    <location>
        <begin position="52"/>
        <end position="71"/>
    </location>
</feature>
<reference evidence="2" key="1">
    <citation type="journal article" date="2020" name="Nature">
        <title>Giant virus diversity and host interactions through global metagenomics.</title>
        <authorList>
            <person name="Schulz F."/>
            <person name="Roux S."/>
            <person name="Paez-Espino D."/>
            <person name="Jungbluth S."/>
            <person name="Walsh D.A."/>
            <person name="Denef V.J."/>
            <person name="McMahon K.D."/>
            <person name="Konstantinidis K.T."/>
            <person name="Eloe-Fadrosh E.A."/>
            <person name="Kyrpides N.C."/>
            <person name="Woyke T."/>
        </authorList>
    </citation>
    <scope>NUCLEOTIDE SEQUENCE</scope>
    <source>
        <strain evidence="2">GVMAG-S-1035375-24</strain>
    </source>
</reference>
<dbReference type="Gene3D" id="1.10.3730.20">
    <property type="match status" value="1"/>
</dbReference>
<organism evidence="2">
    <name type="scientific">viral metagenome</name>
    <dbReference type="NCBI Taxonomy" id="1070528"/>
    <lineage>
        <taxon>unclassified sequences</taxon>
        <taxon>metagenomes</taxon>
        <taxon>organismal metagenomes</taxon>
    </lineage>
</organism>
<accession>A0A6C0AK82</accession>
<feature type="transmembrane region" description="Helical" evidence="1">
    <location>
        <begin position="20"/>
        <end position="40"/>
    </location>
</feature>
<proteinExistence type="predicted"/>
<protein>
    <recommendedName>
        <fullName evidence="3">EamA domain-containing protein</fullName>
    </recommendedName>
</protein>
<keyword evidence="1" id="KW-0472">Membrane</keyword>
<evidence type="ECO:0000256" key="1">
    <source>
        <dbReference type="SAM" id="Phobius"/>
    </source>
</evidence>
<dbReference type="EMBL" id="MN740666">
    <property type="protein sequence ID" value="QHS80036.1"/>
    <property type="molecule type" value="Genomic_DNA"/>
</dbReference>
<keyword evidence="1" id="KW-1133">Transmembrane helix</keyword>
<evidence type="ECO:0000313" key="2">
    <source>
        <dbReference type="EMBL" id="QHS80036.1"/>
    </source>
</evidence>
<name>A0A6C0AK82_9ZZZZ</name>
<dbReference type="AlphaFoldDB" id="A0A6C0AK82"/>